<comment type="caution">
    <text evidence="5">The sequence shown here is derived from an EMBL/GenBank/DDBJ whole genome shotgun (WGS) entry which is preliminary data.</text>
</comment>
<evidence type="ECO:0000256" key="3">
    <source>
        <dbReference type="ARBA" id="ARBA00023163"/>
    </source>
</evidence>
<dbReference type="InterPro" id="IPR051081">
    <property type="entry name" value="HTH_MetalResp_TranReg"/>
</dbReference>
<dbReference type="SMART" id="SM00418">
    <property type="entry name" value="HTH_ARSR"/>
    <property type="match status" value="1"/>
</dbReference>
<feature type="domain" description="HTH arsR-type" evidence="4">
    <location>
        <begin position="1"/>
        <end position="103"/>
    </location>
</feature>
<dbReference type="PANTHER" id="PTHR33154">
    <property type="entry name" value="TRANSCRIPTIONAL REGULATOR, ARSR FAMILY"/>
    <property type="match status" value="1"/>
</dbReference>
<reference evidence="5 6" key="1">
    <citation type="submission" date="2023-10" db="EMBL/GenBank/DDBJ databases">
        <title>A novel Glycoside Hydrolase 43-Like Enzyme from Clostrdium boliviensis is an Endo-xylanase, and a Candidate for Xylooligosaccharides Production from Different Xylan Substrates.</title>
        <authorList>
            <person name="Alvarez M.T."/>
            <person name="Rocabado-Villegas L.R."/>
            <person name="Salas-Veizaga D.M."/>
            <person name="Linares-Pasten J.A."/>
            <person name="Gudmundsdottir E.E."/>
            <person name="Hreggvidsson G.O."/>
            <person name="Adlercreutz P."/>
            <person name="Nordberg Karlsson E."/>
        </authorList>
    </citation>
    <scope>NUCLEOTIDE SEQUENCE [LARGE SCALE GENOMIC DNA]</scope>
    <source>
        <strain evidence="5 6">E-1</strain>
    </source>
</reference>
<protein>
    <submittedName>
        <fullName evidence="5">Metalloregulator ArsR/SmtB family transcription factor</fullName>
    </submittedName>
</protein>
<dbReference type="InterPro" id="IPR001845">
    <property type="entry name" value="HTH_ArsR_DNA-bd_dom"/>
</dbReference>
<name>A0ABU4GRA2_9CLOT</name>
<evidence type="ECO:0000256" key="2">
    <source>
        <dbReference type="ARBA" id="ARBA00023125"/>
    </source>
</evidence>
<sequence>MKMKYEKESAVFKALCDPNRLLILETLQSGDKCACKLLEELEISQSTLSHHMKILCEAGFVESTRQGKWMHYTINSGGFENAKKILEGLEICMLTHLNEVLEQ</sequence>
<dbReference type="InterPro" id="IPR036390">
    <property type="entry name" value="WH_DNA-bd_sf"/>
</dbReference>
<dbReference type="InterPro" id="IPR011991">
    <property type="entry name" value="ArsR-like_HTH"/>
</dbReference>
<dbReference type="CDD" id="cd00090">
    <property type="entry name" value="HTH_ARSR"/>
    <property type="match status" value="1"/>
</dbReference>
<gene>
    <name evidence="5" type="ORF">RZO55_21600</name>
</gene>
<dbReference type="PROSITE" id="PS50987">
    <property type="entry name" value="HTH_ARSR_2"/>
    <property type="match status" value="1"/>
</dbReference>
<dbReference type="Pfam" id="PF01022">
    <property type="entry name" value="HTH_5"/>
    <property type="match status" value="1"/>
</dbReference>
<evidence type="ECO:0000256" key="1">
    <source>
        <dbReference type="ARBA" id="ARBA00023015"/>
    </source>
</evidence>
<dbReference type="Proteomes" id="UP001276854">
    <property type="component" value="Unassembled WGS sequence"/>
</dbReference>
<dbReference type="PRINTS" id="PR00778">
    <property type="entry name" value="HTHARSR"/>
</dbReference>
<evidence type="ECO:0000313" key="6">
    <source>
        <dbReference type="Proteomes" id="UP001276854"/>
    </source>
</evidence>
<proteinExistence type="predicted"/>
<dbReference type="SUPFAM" id="SSF46785">
    <property type="entry name" value="Winged helix' DNA-binding domain"/>
    <property type="match status" value="1"/>
</dbReference>
<dbReference type="Gene3D" id="1.10.10.10">
    <property type="entry name" value="Winged helix-like DNA-binding domain superfamily/Winged helix DNA-binding domain"/>
    <property type="match status" value="1"/>
</dbReference>
<organism evidence="5 6">
    <name type="scientific">Clostridium boliviensis</name>
    <dbReference type="NCBI Taxonomy" id="318465"/>
    <lineage>
        <taxon>Bacteria</taxon>
        <taxon>Bacillati</taxon>
        <taxon>Bacillota</taxon>
        <taxon>Clostridia</taxon>
        <taxon>Eubacteriales</taxon>
        <taxon>Clostridiaceae</taxon>
        <taxon>Clostridium</taxon>
    </lineage>
</organism>
<keyword evidence="1" id="KW-0805">Transcription regulation</keyword>
<dbReference type="PANTHER" id="PTHR33154:SF18">
    <property type="entry name" value="ARSENICAL RESISTANCE OPERON REPRESSOR"/>
    <property type="match status" value="1"/>
</dbReference>
<keyword evidence="6" id="KW-1185">Reference proteome</keyword>
<evidence type="ECO:0000313" key="5">
    <source>
        <dbReference type="EMBL" id="MDW2800171.1"/>
    </source>
</evidence>
<evidence type="ECO:0000259" key="4">
    <source>
        <dbReference type="PROSITE" id="PS50987"/>
    </source>
</evidence>
<dbReference type="InterPro" id="IPR036388">
    <property type="entry name" value="WH-like_DNA-bd_sf"/>
</dbReference>
<dbReference type="EMBL" id="JAWONS010000309">
    <property type="protein sequence ID" value="MDW2800171.1"/>
    <property type="molecule type" value="Genomic_DNA"/>
</dbReference>
<dbReference type="NCBIfam" id="NF033788">
    <property type="entry name" value="HTH_metalloreg"/>
    <property type="match status" value="1"/>
</dbReference>
<keyword evidence="3" id="KW-0804">Transcription</keyword>
<accession>A0ABU4GRA2</accession>
<dbReference type="RefSeq" id="WP_318066357.1">
    <property type="nucleotide sequence ID" value="NZ_JAWONS010000309.1"/>
</dbReference>
<keyword evidence="2" id="KW-0238">DNA-binding</keyword>